<dbReference type="AlphaFoldDB" id="D3BHA8"/>
<reference evidence="2 3" key="1">
    <citation type="journal article" date="2011" name="Genome Res.">
        <title>Phylogeny-wide analysis of social amoeba genomes highlights ancient origins for complex intercellular communication.</title>
        <authorList>
            <person name="Heidel A.J."/>
            <person name="Lawal H.M."/>
            <person name="Felder M."/>
            <person name="Schilde C."/>
            <person name="Helps N.R."/>
            <person name="Tunggal B."/>
            <person name="Rivero F."/>
            <person name="John U."/>
            <person name="Schleicher M."/>
            <person name="Eichinger L."/>
            <person name="Platzer M."/>
            <person name="Noegel A.A."/>
            <person name="Schaap P."/>
            <person name="Gloeckner G."/>
        </authorList>
    </citation>
    <scope>NUCLEOTIDE SEQUENCE [LARGE SCALE GENOMIC DNA]</scope>
    <source>
        <strain evidence="3">ATCC 26659 / Pp 5 / PN500</strain>
    </source>
</reference>
<keyword evidence="1" id="KW-1133">Transmembrane helix</keyword>
<protein>
    <submittedName>
        <fullName evidence="2">Uncharacterized protein</fullName>
    </submittedName>
</protein>
<dbReference type="InParanoid" id="D3BHA8"/>
<gene>
    <name evidence="2" type="ORF">PPL_07910</name>
</gene>
<keyword evidence="1" id="KW-0812">Transmembrane</keyword>
<feature type="transmembrane region" description="Helical" evidence="1">
    <location>
        <begin position="276"/>
        <end position="299"/>
    </location>
</feature>
<dbReference type="EMBL" id="ADBJ01000036">
    <property type="protein sequence ID" value="EFA79085.1"/>
    <property type="molecule type" value="Genomic_DNA"/>
</dbReference>
<evidence type="ECO:0000313" key="2">
    <source>
        <dbReference type="EMBL" id="EFA79085.1"/>
    </source>
</evidence>
<keyword evidence="1" id="KW-0472">Membrane</keyword>
<organism evidence="2 3">
    <name type="scientific">Heterostelium pallidum (strain ATCC 26659 / Pp 5 / PN500)</name>
    <name type="common">Cellular slime mold</name>
    <name type="synonym">Polysphondylium pallidum</name>
    <dbReference type="NCBI Taxonomy" id="670386"/>
    <lineage>
        <taxon>Eukaryota</taxon>
        <taxon>Amoebozoa</taxon>
        <taxon>Evosea</taxon>
        <taxon>Eumycetozoa</taxon>
        <taxon>Dictyostelia</taxon>
        <taxon>Acytosteliales</taxon>
        <taxon>Acytosteliaceae</taxon>
        <taxon>Heterostelium</taxon>
    </lineage>
</organism>
<evidence type="ECO:0000256" key="1">
    <source>
        <dbReference type="SAM" id="Phobius"/>
    </source>
</evidence>
<proteinExistence type="predicted"/>
<dbReference type="GeneID" id="31363390"/>
<feature type="transmembrane region" description="Helical" evidence="1">
    <location>
        <begin position="243"/>
        <end position="264"/>
    </location>
</feature>
<dbReference type="RefSeq" id="XP_020431207.1">
    <property type="nucleotide sequence ID" value="XM_020578743.1"/>
</dbReference>
<dbReference type="Proteomes" id="UP000001396">
    <property type="component" value="Unassembled WGS sequence"/>
</dbReference>
<evidence type="ECO:0000313" key="3">
    <source>
        <dbReference type="Proteomes" id="UP000001396"/>
    </source>
</evidence>
<sequence length="338" mass="36242">MDPVSKKLNIPQISGHIEDSVTPSTNSKKFRFVEVPDYLGNGQIHIKTRGYAKPQNHSILLYCLPDNHDTVMTLNFTTAIQCTSARHYTYTPTQTECAAYYAIYVSNQTSYPSTLPAGDILTIPGYITFTAAGPYTPDSVIDSINTGVNAWVTAQQQNSLARLTAGEDPQLPSLSQTISELHDYGVPQGFFTTDVTNNIQILLNQYSDSFNQLKEAIKSKGPNAIVSAKHDVALGWGCWWCQVGFGIIITLLTCAITVALIALIPTGAGAAAIGGIAAYLVTWFDITAAVASTVAAGLIKTIGTVASVSIATILLNLPTLICEAIGTYKNIFERLGIS</sequence>
<feature type="transmembrane region" description="Helical" evidence="1">
    <location>
        <begin position="305"/>
        <end position="328"/>
    </location>
</feature>
<accession>D3BHA8</accession>
<name>D3BHA8_HETP5</name>
<keyword evidence="3" id="KW-1185">Reference proteome</keyword>
<comment type="caution">
    <text evidence="2">The sequence shown here is derived from an EMBL/GenBank/DDBJ whole genome shotgun (WGS) entry which is preliminary data.</text>
</comment>